<dbReference type="Gene3D" id="3.40.430.10">
    <property type="entry name" value="Dihydrofolate Reductase, subunit A"/>
    <property type="match status" value="1"/>
</dbReference>
<feature type="binding site" evidence="15">
    <location>
        <position position="156"/>
    </location>
    <ligand>
        <name>NADP(+)</name>
        <dbReference type="ChEBI" id="CHEBI:58349"/>
    </ligand>
</feature>
<dbReference type="EMBL" id="CP013920">
    <property type="protein sequence ID" value="AMA64821.1"/>
    <property type="molecule type" value="Genomic_DNA"/>
</dbReference>
<feature type="binding site" evidence="15">
    <location>
        <position position="301"/>
    </location>
    <ligand>
        <name>substrate</name>
    </ligand>
</feature>
<dbReference type="NCBIfam" id="TIGR00227">
    <property type="entry name" value="ribD_Cterm"/>
    <property type="match status" value="1"/>
</dbReference>
<evidence type="ECO:0000256" key="7">
    <source>
        <dbReference type="ARBA" id="ARBA00022723"/>
    </source>
</evidence>
<evidence type="ECO:0000256" key="3">
    <source>
        <dbReference type="ARBA" id="ARBA00004910"/>
    </source>
</evidence>
<comment type="catalytic activity">
    <reaction evidence="13">
        <text>2,5-diamino-6-hydroxy-4-(5-phosphoribosylamino)-pyrimidine + H2O + H(+) = 5-amino-6-(5-phospho-D-ribosylamino)uracil + NH4(+)</text>
        <dbReference type="Rhea" id="RHEA:21868"/>
        <dbReference type="ChEBI" id="CHEBI:15377"/>
        <dbReference type="ChEBI" id="CHEBI:15378"/>
        <dbReference type="ChEBI" id="CHEBI:28938"/>
        <dbReference type="ChEBI" id="CHEBI:58453"/>
        <dbReference type="ChEBI" id="CHEBI:58614"/>
        <dbReference type="EC" id="3.5.4.26"/>
    </reaction>
</comment>
<keyword evidence="9 13" id="KW-0862">Zinc</keyword>
<dbReference type="GO" id="GO:0008703">
    <property type="term" value="F:5-amino-6-(5-phosphoribosylamino)uracil reductase activity"/>
    <property type="evidence" value="ECO:0007669"/>
    <property type="project" value="UniProtKB-EC"/>
</dbReference>
<dbReference type="InterPro" id="IPR004794">
    <property type="entry name" value="Eubact_RibD"/>
</dbReference>
<feature type="binding site" evidence="16">
    <location>
        <position position="86"/>
    </location>
    <ligand>
        <name>Zn(2+)</name>
        <dbReference type="ChEBI" id="CHEBI:29105"/>
        <note>catalytic</note>
    </ligand>
</feature>
<keyword evidence="12" id="KW-0511">Multifunctional enzyme</keyword>
<name>A0A0X9VM95_9GAMM</name>
<dbReference type="SUPFAM" id="SSF53597">
    <property type="entry name" value="Dihydrofolate reductase-like"/>
    <property type="match status" value="1"/>
</dbReference>
<feature type="binding site" evidence="15">
    <location>
        <position position="202"/>
    </location>
    <ligand>
        <name>NADP(+)</name>
        <dbReference type="ChEBI" id="CHEBI:58349"/>
    </ligand>
</feature>
<feature type="binding site" evidence="15">
    <location>
        <position position="236"/>
    </location>
    <ligand>
        <name>NADP(+)</name>
        <dbReference type="ChEBI" id="CHEBI:58349"/>
    </ligand>
</feature>
<dbReference type="Proteomes" id="UP000069926">
    <property type="component" value="Chromosome"/>
</dbReference>
<dbReference type="RefSeq" id="WP_066283098.1">
    <property type="nucleotide sequence ID" value="NZ_CP013920.1"/>
</dbReference>
<dbReference type="AlphaFoldDB" id="A0A0X9VM95"/>
<dbReference type="PROSITE" id="PS51747">
    <property type="entry name" value="CYT_DCMP_DEAMINASES_2"/>
    <property type="match status" value="1"/>
</dbReference>
<dbReference type="Pfam" id="PF01872">
    <property type="entry name" value="RibD_C"/>
    <property type="match status" value="1"/>
</dbReference>
<comment type="pathway">
    <text evidence="2 13">Cofactor biosynthesis; riboflavin biosynthesis; 5-amino-6-(D-ribitylamino)uracil from GTP: step 2/4.</text>
</comment>
<keyword evidence="7 13" id="KW-0479">Metal-binding</keyword>
<evidence type="ECO:0000256" key="4">
    <source>
        <dbReference type="ARBA" id="ARBA00005259"/>
    </source>
</evidence>
<dbReference type="InterPro" id="IPR016193">
    <property type="entry name" value="Cytidine_deaminase-like"/>
</dbReference>
<dbReference type="InterPro" id="IPR002734">
    <property type="entry name" value="RibDG_C"/>
</dbReference>
<dbReference type="KEGG" id="asy:AUT07_00239"/>
<dbReference type="STRING" id="634113.AUT07_00239"/>
<reference evidence="18 19" key="1">
    <citation type="submission" date="2016-01" db="EMBL/GenBank/DDBJ databases">
        <title>Genome sequence of Ca. Arsenophonus lipopteni, the exclusive symbiont of a blood sucking fly Lipoptena cervi (Diptera: Hippoboscidae).</title>
        <authorList>
            <person name="Novakova E."/>
            <person name="Hypsa V."/>
            <person name="Nguyen P."/>
            <person name="Husnik F."/>
            <person name="Darby A.C."/>
        </authorList>
    </citation>
    <scope>NUCLEOTIDE SEQUENCE [LARGE SCALE GENOMIC DNA]</scope>
    <source>
        <strain evidence="18 19">CB</strain>
    </source>
</reference>
<feature type="binding site" evidence="15">
    <location>
        <position position="209"/>
    </location>
    <ligand>
        <name>substrate</name>
    </ligand>
</feature>
<comment type="catalytic activity">
    <reaction evidence="13">
        <text>5-amino-6-(5-phospho-D-ribitylamino)uracil + NADP(+) = 5-amino-6-(5-phospho-D-ribosylamino)uracil + NADPH + H(+)</text>
        <dbReference type="Rhea" id="RHEA:17845"/>
        <dbReference type="ChEBI" id="CHEBI:15378"/>
        <dbReference type="ChEBI" id="CHEBI:57783"/>
        <dbReference type="ChEBI" id="CHEBI:58349"/>
        <dbReference type="ChEBI" id="CHEBI:58421"/>
        <dbReference type="ChEBI" id="CHEBI:58453"/>
        <dbReference type="EC" id="1.1.1.193"/>
    </reaction>
</comment>
<comment type="pathway">
    <text evidence="3 13">Cofactor biosynthesis; riboflavin biosynthesis; 5-amino-6-(D-ribitylamino)uracil from GTP: step 3/4.</text>
</comment>
<feature type="binding site" evidence="15">
    <location>
        <position position="172"/>
    </location>
    <ligand>
        <name>NADP(+)</name>
        <dbReference type="ChEBI" id="CHEBI:58349"/>
    </ligand>
</feature>
<comment type="similarity">
    <text evidence="5 13">In the C-terminal section; belongs to the HTP reductase family.</text>
</comment>
<evidence type="ECO:0000313" key="19">
    <source>
        <dbReference type="Proteomes" id="UP000069926"/>
    </source>
</evidence>
<feature type="binding site" evidence="15">
    <location>
        <position position="198"/>
    </location>
    <ligand>
        <name>NADP(+)</name>
        <dbReference type="ChEBI" id="CHEBI:58349"/>
    </ligand>
</feature>
<comment type="similarity">
    <text evidence="4 13">In the N-terminal section; belongs to the cytidine and deoxycytidylate deaminase family.</text>
</comment>
<dbReference type="OrthoDB" id="9800865at2"/>
<dbReference type="FunFam" id="3.40.140.10:FF:000025">
    <property type="entry name" value="Riboflavin biosynthesis protein RibD"/>
    <property type="match status" value="1"/>
</dbReference>
<evidence type="ECO:0000256" key="10">
    <source>
        <dbReference type="ARBA" id="ARBA00022857"/>
    </source>
</evidence>
<keyword evidence="8 13" id="KW-0378">Hydrolase</keyword>
<feature type="binding site" evidence="16">
    <location>
        <position position="52"/>
    </location>
    <ligand>
        <name>Zn(2+)</name>
        <dbReference type="ChEBI" id="CHEBI:29105"/>
        <note>catalytic</note>
    </ligand>
</feature>
<evidence type="ECO:0000256" key="5">
    <source>
        <dbReference type="ARBA" id="ARBA00007417"/>
    </source>
</evidence>
<sequence>MVVNDQKFMNHALFLAKKGRFTTSPNPNVGCVIVSNGIIVGDGFHSKSGAPHAEIYALQKAGKKANGGTAYITLEPCSHYGKTPPCVNALINAGIRRVVVALKDPNPNVSGRGLVQLQKAGIEVVYGLLMDKAEQLNLGFLKRMRTGFPYVQLKLATSLDGKTALASGESKWITSLNSRKDVQKLRAQASAILTTSVTVLADNPILNVRWTDFPNKLKNIYPKNKIRQPIRIILDSKNQVNPEHLITQTNSPCWLIRPNPILQHWSNNVEQIVIPKYKKRINLIILMIQLAKRDINSILVESGPTLASALLKLDLIDELIIYISPKILGEKARELINIPELKKLKDAPKFKFINIKLLGPDLRVKLRPLRK</sequence>
<dbReference type="InterPro" id="IPR050765">
    <property type="entry name" value="Riboflavin_Biosynth_HTPR"/>
</dbReference>
<dbReference type="NCBIfam" id="TIGR00326">
    <property type="entry name" value="eubact_ribD"/>
    <property type="match status" value="1"/>
</dbReference>
<dbReference type="InterPro" id="IPR016192">
    <property type="entry name" value="APOBEC/CMP_deaminase_Zn-bd"/>
</dbReference>
<dbReference type="PROSITE" id="PS00903">
    <property type="entry name" value="CYT_DCMP_DEAMINASES_1"/>
    <property type="match status" value="1"/>
</dbReference>
<gene>
    <name evidence="18" type="primary">ribD</name>
    <name evidence="18" type="ORF">AUT07_00239</name>
</gene>
<evidence type="ECO:0000256" key="2">
    <source>
        <dbReference type="ARBA" id="ARBA00004882"/>
    </source>
</evidence>
<dbReference type="GO" id="GO:0008270">
    <property type="term" value="F:zinc ion binding"/>
    <property type="evidence" value="ECO:0007669"/>
    <property type="project" value="InterPro"/>
</dbReference>
<dbReference type="CDD" id="cd01284">
    <property type="entry name" value="Riboflavin_deaminase-reductase"/>
    <property type="match status" value="1"/>
</dbReference>
<evidence type="ECO:0000256" key="6">
    <source>
        <dbReference type="ARBA" id="ARBA00022619"/>
    </source>
</evidence>
<feature type="active site" description="Proton donor" evidence="14">
    <location>
        <position position="54"/>
    </location>
</feature>
<dbReference type="EC" id="3.5.4.26" evidence="13"/>
<evidence type="ECO:0000259" key="17">
    <source>
        <dbReference type="PROSITE" id="PS51747"/>
    </source>
</evidence>
<dbReference type="EC" id="1.1.1.193" evidence="13"/>
<protein>
    <recommendedName>
        <fullName evidence="13">Riboflavin biosynthesis protein RibD</fullName>
    </recommendedName>
    <domain>
        <recommendedName>
            <fullName evidence="13">Diaminohydroxyphosphoribosylaminopyrimidine deaminase</fullName>
            <shortName evidence="13">DRAP deaminase</shortName>
            <ecNumber evidence="13">3.5.4.26</ecNumber>
        </recommendedName>
        <alternativeName>
            <fullName evidence="13">Riboflavin-specific deaminase</fullName>
        </alternativeName>
    </domain>
    <domain>
        <recommendedName>
            <fullName evidence="13">5-amino-6-(5-phosphoribosylamino)uracil reductase</fullName>
            <ecNumber evidence="13">1.1.1.193</ecNumber>
        </recommendedName>
        <alternativeName>
            <fullName evidence="13">HTP reductase</fullName>
        </alternativeName>
    </domain>
</protein>
<feature type="binding site" evidence="15">
    <location>
        <position position="170"/>
    </location>
    <ligand>
        <name>substrate</name>
    </ligand>
</feature>
<dbReference type="PANTHER" id="PTHR38011:SF7">
    <property type="entry name" value="2,5-DIAMINO-6-RIBOSYLAMINO-4(3H)-PYRIMIDINONE 5'-PHOSPHATE REDUCTASE"/>
    <property type="match status" value="1"/>
</dbReference>
<feature type="binding site" evidence="15">
    <location>
        <begin position="303"/>
        <end position="309"/>
    </location>
    <ligand>
        <name>NADP(+)</name>
        <dbReference type="ChEBI" id="CHEBI:58349"/>
    </ligand>
</feature>
<dbReference type="SUPFAM" id="SSF53927">
    <property type="entry name" value="Cytidine deaminase-like"/>
    <property type="match status" value="1"/>
</dbReference>
<dbReference type="GO" id="GO:0009231">
    <property type="term" value="P:riboflavin biosynthetic process"/>
    <property type="evidence" value="ECO:0007669"/>
    <property type="project" value="UniProtKB-UniPathway"/>
</dbReference>
<evidence type="ECO:0000256" key="11">
    <source>
        <dbReference type="ARBA" id="ARBA00023002"/>
    </source>
</evidence>
<comment type="cofactor">
    <cofactor evidence="13 16">
        <name>Zn(2+)</name>
        <dbReference type="ChEBI" id="CHEBI:29105"/>
    </cofactor>
    <text evidence="13 16">Binds 1 zinc ion.</text>
</comment>
<evidence type="ECO:0000256" key="12">
    <source>
        <dbReference type="ARBA" id="ARBA00023268"/>
    </source>
</evidence>
<evidence type="ECO:0000256" key="9">
    <source>
        <dbReference type="ARBA" id="ARBA00022833"/>
    </source>
</evidence>
<evidence type="ECO:0000256" key="1">
    <source>
        <dbReference type="ARBA" id="ARBA00002151"/>
    </source>
</evidence>
<keyword evidence="10 13" id="KW-0521">NADP</keyword>
<evidence type="ECO:0000256" key="8">
    <source>
        <dbReference type="ARBA" id="ARBA00022801"/>
    </source>
</evidence>
<feature type="binding site" evidence="15">
    <location>
        <position position="206"/>
    </location>
    <ligand>
        <name>substrate</name>
    </ligand>
</feature>
<dbReference type="PANTHER" id="PTHR38011">
    <property type="entry name" value="DIHYDROFOLATE REDUCTASE FAMILY PROTEIN (AFU_ORTHOLOGUE AFUA_8G06820)"/>
    <property type="match status" value="1"/>
</dbReference>
<dbReference type="GO" id="GO:0008835">
    <property type="term" value="F:diaminohydroxyphosphoribosylaminopyrimidine deaminase activity"/>
    <property type="evidence" value="ECO:0007669"/>
    <property type="project" value="UniProtKB-EC"/>
</dbReference>
<organism evidence="18 19">
    <name type="scientific">Candidatus Arsenophonus lipoptenae</name>
    <dbReference type="NCBI Taxonomy" id="634113"/>
    <lineage>
        <taxon>Bacteria</taxon>
        <taxon>Pseudomonadati</taxon>
        <taxon>Pseudomonadota</taxon>
        <taxon>Gammaproteobacteria</taxon>
        <taxon>Enterobacterales</taxon>
        <taxon>Morganellaceae</taxon>
        <taxon>Arsenophonus</taxon>
    </lineage>
</organism>
<feature type="binding site" evidence="16">
    <location>
        <position position="77"/>
    </location>
    <ligand>
        <name>Zn(2+)</name>
        <dbReference type="ChEBI" id="CHEBI:29105"/>
        <note>catalytic</note>
    </ligand>
</feature>
<comment type="function">
    <text evidence="1 13">Converts 2,5-diamino-6-(ribosylamino)-4(3h)-pyrimidinone 5'-phosphate into 5-amino-6-(ribosylamino)-2,4(1h,3h)-pyrimidinedione 5'-phosphate.</text>
</comment>
<keyword evidence="11 13" id="KW-0560">Oxidoreductase</keyword>
<keyword evidence="19" id="KW-1185">Reference proteome</keyword>
<evidence type="ECO:0000256" key="15">
    <source>
        <dbReference type="PIRSR" id="PIRSR006769-2"/>
    </source>
</evidence>
<evidence type="ECO:0000256" key="16">
    <source>
        <dbReference type="PIRSR" id="PIRSR006769-3"/>
    </source>
</evidence>
<dbReference type="InterPro" id="IPR024072">
    <property type="entry name" value="DHFR-like_dom_sf"/>
</dbReference>
<dbReference type="NCBIfam" id="NF008052">
    <property type="entry name" value="PRK10786.1"/>
    <property type="match status" value="1"/>
</dbReference>
<dbReference type="UniPathway" id="UPA00275">
    <property type="reaction ID" value="UER00401"/>
</dbReference>
<dbReference type="GO" id="GO:0050661">
    <property type="term" value="F:NADP binding"/>
    <property type="evidence" value="ECO:0007669"/>
    <property type="project" value="InterPro"/>
</dbReference>
<dbReference type="Pfam" id="PF00383">
    <property type="entry name" value="dCMP_cyt_deam_1"/>
    <property type="match status" value="1"/>
</dbReference>
<evidence type="ECO:0000313" key="18">
    <source>
        <dbReference type="EMBL" id="AMA64821.1"/>
    </source>
</evidence>
<dbReference type="PIRSF" id="PIRSF006769">
    <property type="entry name" value="RibD"/>
    <property type="match status" value="1"/>
</dbReference>
<dbReference type="PATRIC" id="fig|634113.3.peg.230"/>
<evidence type="ECO:0000256" key="14">
    <source>
        <dbReference type="PIRSR" id="PIRSR006769-1"/>
    </source>
</evidence>
<keyword evidence="6 13" id="KW-0686">Riboflavin biosynthesis</keyword>
<feature type="binding site" evidence="15">
    <location>
        <position position="186"/>
    </location>
    <ligand>
        <name>substrate</name>
    </ligand>
</feature>
<accession>A0A0X9VM95</accession>
<dbReference type="Gene3D" id="3.40.140.10">
    <property type="entry name" value="Cytidine Deaminase, domain 2"/>
    <property type="match status" value="1"/>
</dbReference>
<proteinExistence type="inferred from homology"/>
<dbReference type="InterPro" id="IPR011549">
    <property type="entry name" value="RibD_C"/>
</dbReference>
<evidence type="ECO:0000256" key="13">
    <source>
        <dbReference type="PIRNR" id="PIRNR006769"/>
    </source>
</evidence>
<feature type="domain" description="CMP/dCMP-type deaminase" evidence="17">
    <location>
        <begin position="3"/>
        <end position="125"/>
    </location>
</feature>
<dbReference type="InterPro" id="IPR002125">
    <property type="entry name" value="CMP_dCMP_dom"/>
</dbReference>